<dbReference type="RefSeq" id="WP_141819046.1">
    <property type="nucleotide sequence ID" value="NZ_BAAAQC010000005.1"/>
</dbReference>
<dbReference type="EMBL" id="VFQF01000001">
    <property type="protein sequence ID" value="TQN47063.1"/>
    <property type="molecule type" value="Genomic_DNA"/>
</dbReference>
<sequence length="231" mass="21850">MASYDEILGQVPLQQLASQWGVDESEVEQAVQTALPALLGGLQANAHDPAGAQSLASALADHQGTTVSSLADVDEQDGQKIVGNIFGDNTDQVMSQLGGVGSGIGGSGSAGSIVQKLLPILAPIVMSWLANKIGQGGGLGSILGGGSGSAEATGSSSDNGPLFPGGQGAGSGSVQSPGGDAPAASGSNPLEDILGQVLGGASGGSGGSSPGGGAGDILGGILGGLLGGGKR</sequence>
<comment type="caution">
    <text evidence="2">The sequence shown here is derived from an EMBL/GenBank/DDBJ whole genome shotgun (WGS) entry which is preliminary data.</text>
</comment>
<evidence type="ECO:0000313" key="2">
    <source>
        <dbReference type="EMBL" id="TQN47063.1"/>
    </source>
</evidence>
<accession>A0A543PSK2</accession>
<organism evidence="2 3">
    <name type="scientific">Humibacillus xanthopallidus</name>
    <dbReference type="NCBI Taxonomy" id="412689"/>
    <lineage>
        <taxon>Bacteria</taxon>
        <taxon>Bacillati</taxon>
        <taxon>Actinomycetota</taxon>
        <taxon>Actinomycetes</taxon>
        <taxon>Micrococcales</taxon>
        <taxon>Intrasporangiaceae</taxon>
        <taxon>Humibacillus</taxon>
    </lineage>
</organism>
<evidence type="ECO:0000313" key="3">
    <source>
        <dbReference type="Proteomes" id="UP000320085"/>
    </source>
</evidence>
<feature type="region of interest" description="Disordered" evidence="1">
    <location>
        <begin position="146"/>
        <end position="213"/>
    </location>
</feature>
<name>A0A543PSK2_9MICO</name>
<evidence type="ECO:0000256" key="1">
    <source>
        <dbReference type="SAM" id="MobiDB-lite"/>
    </source>
</evidence>
<feature type="compositionally biased region" description="Low complexity" evidence="1">
    <location>
        <begin position="149"/>
        <end position="162"/>
    </location>
</feature>
<protein>
    <submittedName>
        <fullName evidence="2">Uncharacterized protein DUF937</fullName>
    </submittedName>
</protein>
<gene>
    <name evidence="2" type="ORF">FHX52_0154</name>
</gene>
<dbReference type="OrthoDB" id="3577641at2"/>
<dbReference type="Pfam" id="PF06078">
    <property type="entry name" value="DUF937"/>
    <property type="match status" value="1"/>
</dbReference>
<dbReference type="AlphaFoldDB" id="A0A543PSK2"/>
<dbReference type="InterPro" id="IPR009282">
    <property type="entry name" value="DUF937"/>
</dbReference>
<reference evidence="2 3" key="1">
    <citation type="submission" date="2019-06" db="EMBL/GenBank/DDBJ databases">
        <title>Sequencing the genomes of 1000 actinobacteria strains.</title>
        <authorList>
            <person name="Klenk H.-P."/>
        </authorList>
    </citation>
    <scope>NUCLEOTIDE SEQUENCE [LARGE SCALE GENOMIC DNA]</scope>
    <source>
        <strain evidence="2 3">DSM 21776</strain>
    </source>
</reference>
<proteinExistence type="predicted"/>
<feature type="compositionally biased region" description="Gly residues" evidence="1">
    <location>
        <begin position="197"/>
        <end position="213"/>
    </location>
</feature>
<dbReference type="Proteomes" id="UP000320085">
    <property type="component" value="Unassembled WGS sequence"/>
</dbReference>